<organism evidence="9 10">
    <name type="scientific">Parapedobacter deserti</name>
    <dbReference type="NCBI Taxonomy" id="1912957"/>
    <lineage>
        <taxon>Bacteria</taxon>
        <taxon>Pseudomonadati</taxon>
        <taxon>Bacteroidota</taxon>
        <taxon>Sphingobacteriia</taxon>
        <taxon>Sphingobacteriales</taxon>
        <taxon>Sphingobacteriaceae</taxon>
        <taxon>Parapedobacter</taxon>
    </lineage>
</organism>
<evidence type="ECO:0000313" key="9">
    <source>
        <dbReference type="EMBL" id="MFC3198279.1"/>
    </source>
</evidence>
<evidence type="ECO:0000256" key="1">
    <source>
        <dbReference type="ARBA" id="ARBA00004442"/>
    </source>
</evidence>
<dbReference type="InterPro" id="IPR033985">
    <property type="entry name" value="SusD-like_N"/>
</dbReference>
<dbReference type="Proteomes" id="UP001595526">
    <property type="component" value="Unassembled WGS sequence"/>
</dbReference>
<accession>A0ABV7JJX1</accession>
<gene>
    <name evidence="9" type="ORF">ACFOET_11710</name>
</gene>
<comment type="similarity">
    <text evidence="2">Belongs to the SusD family.</text>
</comment>
<evidence type="ECO:0000256" key="5">
    <source>
        <dbReference type="ARBA" id="ARBA00023237"/>
    </source>
</evidence>
<protein>
    <submittedName>
        <fullName evidence="9">RagB/SusD family nutrient uptake outer membrane protein</fullName>
    </submittedName>
</protein>
<evidence type="ECO:0000256" key="3">
    <source>
        <dbReference type="ARBA" id="ARBA00022729"/>
    </source>
</evidence>
<keyword evidence="10" id="KW-1185">Reference proteome</keyword>
<dbReference type="Pfam" id="PF14322">
    <property type="entry name" value="SusD-like_3"/>
    <property type="match status" value="1"/>
</dbReference>
<evidence type="ECO:0000256" key="2">
    <source>
        <dbReference type="ARBA" id="ARBA00006275"/>
    </source>
</evidence>
<dbReference type="InterPro" id="IPR012944">
    <property type="entry name" value="SusD_RagB_dom"/>
</dbReference>
<feature type="signal peptide" evidence="6">
    <location>
        <begin position="1"/>
        <end position="22"/>
    </location>
</feature>
<dbReference type="Pfam" id="PF07980">
    <property type="entry name" value="SusD_RagB"/>
    <property type="match status" value="1"/>
</dbReference>
<dbReference type="SUPFAM" id="SSF48452">
    <property type="entry name" value="TPR-like"/>
    <property type="match status" value="1"/>
</dbReference>
<evidence type="ECO:0000259" key="7">
    <source>
        <dbReference type="Pfam" id="PF07980"/>
    </source>
</evidence>
<feature type="domain" description="SusD-like N-terminal" evidence="8">
    <location>
        <begin position="60"/>
        <end position="207"/>
    </location>
</feature>
<evidence type="ECO:0000259" key="8">
    <source>
        <dbReference type="Pfam" id="PF14322"/>
    </source>
</evidence>
<evidence type="ECO:0000256" key="4">
    <source>
        <dbReference type="ARBA" id="ARBA00023136"/>
    </source>
</evidence>
<feature type="chain" id="PRO_5046162775" evidence="6">
    <location>
        <begin position="23"/>
        <end position="561"/>
    </location>
</feature>
<dbReference type="RefSeq" id="WP_379022784.1">
    <property type="nucleotide sequence ID" value="NZ_JBHRTA010000036.1"/>
</dbReference>
<reference evidence="10" key="1">
    <citation type="journal article" date="2019" name="Int. J. Syst. Evol. Microbiol.">
        <title>The Global Catalogue of Microorganisms (GCM) 10K type strain sequencing project: providing services to taxonomists for standard genome sequencing and annotation.</title>
        <authorList>
            <consortium name="The Broad Institute Genomics Platform"/>
            <consortium name="The Broad Institute Genome Sequencing Center for Infectious Disease"/>
            <person name="Wu L."/>
            <person name="Ma J."/>
        </authorList>
    </citation>
    <scope>NUCLEOTIDE SEQUENCE [LARGE SCALE GENOMIC DNA]</scope>
    <source>
        <strain evidence="10">KCTC 52416</strain>
    </source>
</reference>
<name>A0ABV7JJX1_9SPHI</name>
<dbReference type="EMBL" id="JBHRTA010000036">
    <property type="protein sequence ID" value="MFC3198279.1"/>
    <property type="molecule type" value="Genomic_DNA"/>
</dbReference>
<keyword evidence="3 6" id="KW-0732">Signal</keyword>
<sequence>MNSYRLNLAILALILCSACVKLDLDPLSQSATGNFYNNQKELELAVNDLYHVNFWENDNEEYTDNFWHRASGGNAITFGNMDAENPIADSLWSRAYRAIARANSLLENMDDAAESTPEAVMLRIEAEARLARAYQYMRLVTHFGDVPLMTETPELEDAYDVQRTAMETIVDFIFTELDWAAEHLPASYGGDVKRFTKGLAWAIKARAALYTGHWAEARDAAAAVMQLANEGIHGLYGDYRQLFLPPGAISNEVVFSVPRSQEHGLSSTALYARDFISRSTGGYGAQLPTWELMDSYECTDGLPIDQSPLYNPHDPFANRDPRLSMTIVPFGEVWLGVTYQPHPDSLTVWSVRDNQRISNLDNRAVNVFASYTGLLWKKRVDESWVTRFTEDNDAIIFRYAEVLLTYAEAKVELGEVDQSVLDAINSVRARAYGVEVGSTGDYPAVATTDIAALRTLIKRERRVEFAQEGLRYMDLIRWRLAERALTQPVLGLPDPADQDRDNWPFAGAPTIDADGMLDYSALMGHAKILAERNFDRSRQYLWPIPASERRLNPQLDQNPNY</sequence>
<keyword evidence="5" id="KW-0998">Cell outer membrane</keyword>
<comment type="subcellular location">
    <subcellularLocation>
        <location evidence="1">Cell outer membrane</location>
    </subcellularLocation>
</comment>
<dbReference type="InterPro" id="IPR011990">
    <property type="entry name" value="TPR-like_helical_dom_sf"/>
</dbReference>
<evidence type="ECO:0000256" key="6">
    <source>
        <dbReference type="SAM" id="SignalP"/>
    </source>
</evidence>
<comment type="caution">
    <text evidence="9">The sequence shown here is derived from an EMBL/GenBank/DDBJ whole genome shotgun (WGS) entry which is preliminary data.</text>
</comment>
<proteinExistence type="inferred from homology"/>
<dbReference type="Gene3D" id="1.25.40.390">
    <property type="match status" value="1"/>
</dbReference>
<keyword evidence="4" id="KW-0472">Membrane</keyword>
<evidence type="ECO:0000313" key="10">
    <source>
        <dbReference type="Proteomes" id="UP001595526"/>
    </source>
</evidence>
<feature type="domain" description="RagB/SusD" evidence="7">
    <location>
        <begin position="252"/>
        <end position="561"/>
    </location>
</feature>